<evidence type="ECO:0000256" key="5">
    <source>
        <dbReference type="ARBA" id="ARBA00022741"/>
    </source>
</evidence>
<dbReference type="Gene3D" id="3.60.40.10">
    <property type="entry name" value="PPM-type phosphatase domain"/>
    <property type="match status" value="1"/>
</dbReference>
<dbReference type="RefSeq" id="WP_102935919.1">
    <property type="nucleotide sequence ID" value="NZ_LJIW01000002.1"/>
</dbReference>
<keyword evidence="19" id="KW-1185">Reference proteome</keyword>
<evidence type="ECO:0000259" key="17">
    <source>
        <dbReference type="SMART" id="SM00331"/>
    </source>
</evidence>
<dbReference type="InterPro" id="IPR003594">
    <property type="entry name" value="HATPase_dom"/>
</dbReference>
<dbReference type="Gene3D" id="3.30.565.10">
    <property type="entry name" value="Histidine kinase-like ATPase, C-terminal domain"/>
    <property type="match status" value="1"/>
</dbReference>
<keyword evidence="8" id="KW-0067">ATP-binding</keyword>
<dbReference type="GO" id="GO:0004722">
    <property type="term" value="F:protein serine/threonine phosphatase activity"/>
    <property type="evidence" value="ECO:0007669"/>
    <property type="project" value="UniProtKB-EC"/>
</dbReference>
<dbReference type="PANTHER" id="PTHR43156">
    <property type="entry name" value="STAGE II SPORULATION PROTEIN E-RELATED"/>
    <property type="match status" value="1"/>
</dbReference>
<name>A0A2J7YPP9_STRMQ</name>
<dbReference type="Gene3D" id="3.30.450.40">
    <property type="match status" value="1"/>
</dbReference>
<dbReference type="FunFam" id="3.60.40.10:FF:000005">
    <property type="entry name" value="Serine/threonine protein phosphatase"/>
    <property type="match status" value="1"/>
</dbReference>
<keyword evidence="9" id="KW-0460">Magnesium</keyword>
<dbReference type="Pfam" id="PF13185">
    <property type="entry name" value="GAF_2"/>
    <property type="match status" value="1"/>
</dbReference>
<reference evidence="18 19" key="1">
    <citation type="submission" date="2015-09" db="EMBL/GenBank/DDBJ databases">
        <title>Genome sequence, genome mining and natural product profiling of a biocontrol bacterium Streptomyces malaysiensis F913.</title>
        <authorList>
            <person name="Xu Y."/>
            <person name="Wei J."/>
            <person name="Xie J."/>
            <person name="Li T."/>
            <person name="Zhou Z."/>
        </authorList>
    </citation>
    <scope>NUCLEOTIDE SEQUENCE [LARGE SCALE GENOMIC DNA]</scope>
    <source>
        <strain evidence="18 19">F913</strain>
    </source>
</reference>
<dbReference type="EMBL" id="LJIW01000002">
    <property type="protein sequence ID" value="PNG89995.1"/>
    <property type="molecule type" value="Genomic_DNA"/>
</dbReference>
<evidence type="ECO:0000256" key="9">
    <source>
        <dbReference type="ARBA" id="ARBA00022842"/>
    </source>
</evidence>
<dbReference type="EC" id="3.1.3.16" evidence="1"/>
<dbReference type="InterPro" id="IPR035965">
    <property type="entry name" value="PAS-like_dom_sf"/>
</dbReference>
<dbReference type="CDD" id="cd16936">
    <property type="entry name" value="HATPase_RsbW-like"/>
    <property type="match status" value="1"/>
</dbReference>
<evidence type="ECO:0000256" key="4">
    <source>
        <dbReference type="ARBA" id="ARBA00022723"/>
    </source>
</evidence>
<dbReference type="Pfam" id="PF08448">
    <property type="entry name" value="PAS_4"/>
    <property type="match status" value="1"/>
</dbReference>
<dbReference type="InterPro" id="IPR036457">
    <property type="entry name" value="PPM-type-like_dom_sf"/>
</dbReference>
<evidence type="ECO:0000256" key="15">
    <source>
        <dbReference type="ARBA" id="ARBA00081350"/>
    </source>
</evidence>
<dbReference type="SUPFAM" id="SSF81606">
    <property type="entry name" value="PP2C-like"/>
    <property type="match status" value="1"/>
</dbReference>
<dbReference type="InterPro" id="IPR001932">
    <property type="entry name" value="PPM-type_phosphatase-like_dom"/>
</dbReference>
<dbReference type="GO" id="GO:0005524">
    <property type="term" value="F:ATP binding"/>
    <property type="evidence" value="ECO:0007669"/>
    <property type="project" value="UniProtKB-KW"/>
</dbReference>
<evidence type="ECO:0000256" key="8">
    <source>
        <dbReference type="ARBA" id="ARBA00022840"/>
    </source>
</evidence>
<dbReference type="InterPro" id="IPR003018">
    <property type="entry name" value="GAF"/>
</dbReference>
<comment type="catalytic activity">
    <reaction evidence="12">
        <text>O-phospho-L-seryl-[protein] + H2O = L-seryl-[protein] + phosphate</text>
        <dbReference type="Rhea" id="RHEA:20629"/>
        <dbReference type="Rhea" id="RHEA-COMP:9863"/>
        <dbReference type="Rhea" id="RHEA-COMP:11604"/>
        <dbReference type="ChEBI" id="CHEBI:15377"/>
        <dbReference type="ChEBI" id="CHEBI:29999"/>
        <dbReference type="ChEBI" id="CHEBI:43474"/>
        <dbReference type="ChEBI" id="CHEBI:83421"/>
        <dbReference type="EC" id="3.1.3.16"/>
    </reaction>
</comment>
<dbReference type="PANTHER" id="PTHR43156:SF2">
    <property type="entry name" value="STAGE II SPORULATION PROTEIN E"/>
    <property type="match status" value="1"/>
</dbReference>
<evidence type="ECO:0000256" key="6">
    <source>
        <dbReference type="ARBA" id="ARBA00022777"/>
    </source>
</evidence>
<evidence type="ECO:0000256" key="13">
    <source>
        <dbReference type="ARBA" id="ARBA00056274"/>
    </source>
</evidence>
<evidence type="ECO:0000256" key="16">
    <source>
        <dbReference type="SAM" id="MobiDB-lite"/>
    </source>
</evidence>
<keyword evidence="11" id="KW-0464">Manganese</keyword>
<keyword evidence="7" id="KW-0378">Hydrolase</keyword>
<keyword evidence="4" id="KW-0479">Metal-binding</keyword>
<dbReference type="FunFam" id="3.30.565.10:FF:000028">
    <property type="entry name" value="PAS sensor protein"/>
    <property type="match status" value="1"/>
</dbReference>
<evidence type="ECO:0000256" key="12">
    <source>
        <dbReference type="ARBA" id="ARBA00047761"/>
    </source>
</evidence>
<dbReference type="Proteomes" id="UP000236520">
    <property type="component" value="Unassembled WGS sequence"/>
</dbReference>
<dbReference type="InterPro" id="IPR036890">
    <property type="entry name" value="HATPase_C_sf"/>
</dbReference>
<comment type="function">
    <text evidence="13">Primarily acts as an independent SigF regulator that is sensitive to the osmosensory signal, mediating the cross talk of PknD with the SigF regulon. Possesses both phosphatase and kinase activities. The kinase domain functions as a classic anti-sigma factor-like kinase to phosphorylate the anti-anti-sigma factor domain at the canonical regulatory site, and the phosphatase domain antagonizes this activity.</text>
</comment>
<accession>A0A2J7YPP9</accession>
<keyword evidence="10" id="KW-0904">Protein phosphatase</keyword>
<evidence type="ECO:0000256" key="3">
    <source>
        <dbReference type="ARBA" id="ARBA00022679"/>
    </source>
</evidence>
<proteinExistence type="predicted"/>
<protein>
    <recommendedName>
        <fullName evidence="1">protein-serine/threonine phosphatase</fullName>
        <ecNumber evidence="1">3.1.3.16</ecNumber>
    </recommendedName>
    <alternativeName>
        <fullName evidence="15">Protein-serine/threonine phosphatase</fullName>
    </alternativeName>
    <alternativeName>
        <fullName evidence="14">Serine/threonine-protein kinase</fullName>
    </alternativeName>
</protein>
<dbReference type="InterPro" id="IPR052016">
    <property type="entry name" value="Bact_Sigma-Reg"/>
</dbReference>
<dbReference type="SMART" id="SM00331">
    <property type="entry name" value="PP2C_SIG"/>
    <property type="match status" value="1"/>
</dbReference>
<dbReference type="SUPFAM" id="SSF55785">
    <property type="entry name" value="PYP-like sensor domain (PAS domain)"/>
    <property type="match status" value="1"/>
</dbReference>
<dbReference type="InterPro" id="IPR013656">
    <property type="entry name" value="PAS_4"/>
</dbReference>
<feature type="compositionally biased region" description="Low complexity" evidence="16">
    <location>
        <begin position="172"/>
        <end position="181"/>
    </location>
</feature>
<dbReference type="GO" id="GO:0046872">
    <property type="term" value="F:metal ion binding"/>
    <property type="evidence" value="ECO:0007669"/>
    <property type="project" value="UniProtKB-KW"/>
</dbReference>
<dbReference type="Pfam" id="PF07228">
    <property type="entry name" value="SpoIIE"/>
    <property type="match status" value="1"/>
</dbReference>
<dbReference type="Gene3D" id="3.30.450.20">
    <property type="entry name" value="PAS domain"/>
    <property type="match status" value="1"/>
</dbReference>
<evidence type="ECO:0000256" key="11">
    <source>
        <dbReference type="ARBA" id="ARBA00023211"/>
    </source>
</evidence>
<evidence type="ECO:0000256" key="10">
    <source>
        <dbReference type="ARBA" id="ARBA00022912"/>
    </source>
</evidence>
<comment type="caution">
    <text evidence="18">The sequence shown here is derived from an EMBL/GenBank/DDBJ whole genome shotgun (WGS) entry which is preliminary data.</text>
</comment>
<gene>
    <name evidence="18" type="ORF">SMF913_25460</name>
</gene>
<dbReference type="GO" id="GO:0016301">
    <property type="term" value="F:kinase activity"/>
    <property type="evidence" value="ECO:0007669"/>
    <property type="project" value="UniProtKB-KW"/>
</dbReference>
<feature type="domain" description="PPM-type phosphatase" evidence="17">
    <location>
        <begin position="494"/>
        <end position="714"/>
    </location>
</feature>
<dbReference type="Pfam" id="PF13581">
    <property type="entry name" value="HATPase_c_2"/>
    <property type="match status" value="1"/>
</dbReference>
<evidence type="ECO:0000256" key="7">
    <source>
        <dbReference type="ARBA" id="ARBA00022801"/>
    </source>
</evidence>
<evidence type="ECO:0000256" key="2">
    <source>
        <dbReference type="ARBA" id="ARBA00022553"/>
    </source>
</evidence>
<sequence>MDEATCARLRTIIKAGEELADSELAAFTLDAAVTESGGLGGMVHLRVPGTRRLVLVAAHGLARTVARARDWAELTEGGPSAPARATALRVMRWAPGSGRGGTVPALPGAGGLLAVPLFPAADGSGGAALGALSVLAAQKPPPRRRAAVEELTAWAGPRLRPPDRALADQATADGPAGPVAADAPVARTLRQMTDALFTVDRDWRLTFVSRGAERLLGGFRAPLGRVLWDVLADLGIDSTEPDLGTRYRRAVADAAPAGFDVHWPTDRRWYRMRLVPVVDGLTVYAADITERRLREAGQAAAERAAAQRTARVTELTTALAEALTMRDVVNAIAQRVLPPFGASGFVVQLIEGSVIRIAGSVGYGRDFLDTIEGSSVDDVSPVSEVYQSRRPVFIDSPEEYIARYPSMGWRPSAAAKSAWAFLPLTVSGRAIGCQVVSFAEPRHLNGEERALLTALSGLTAQAIERARLYDTEHTRAKELQRGLLPRGLPALRSVTAAARYLPASEGIDVGGDWYDVIPLSGARVALVVGDVMGHGLAEAATMGRLRTAVHTLADLDVPPAELLTRLNDLVSDLGDDFYATCLYAVYDPVAGRCVFARAGHPPPAVVRPGEPVRFPGLTPDPPLGAALPPFETVEVELPAGSLLVLYTDGLVESVNQDIHRGMRHLASALSVASCRLGAAPGPAGLERMCDEVLAELLPEKQRTADDAALLIARPRALAPGDVAVWCLPDGPIAAGEGREHVREQLDRWDLEPLVITAELLVSELVGNAIRHGKGPFGLRLLRGDGLICEVSDTSPTTPRIRHASETDEGGRGLQLIAALSQRWGTRYTAEGKCIWTEQPLP</sequence>
<evidence type="ECO:0000256" key="14">
    <source>
        <dbReference type="ARBA" id="ARBA00075117"/>
    </source>
</evidence>
<keyword evidence="2" id="KW-0597">Phosphoprotein</keyword>
<feature type="region of interest" description="Disordered" evidence="16">
    <location>
        <begin position="159"/>
        <end position="181"/>
    </location>
</feature>
<dbReference type="AlphaFoldDB" id="A0A2J7YPP9"/>
<dbReference type="InterPro" id="IPR029016">
    <property type="entry name" value="GAF-like_dom_sf"/>
</dbReference>
<evidence type="ECO:0000313" key="19">
    <source>
        <dbReference type="Proteomes" id="UP000236520"/>
    </source>
</evidence>
<evidence type="ECO:0000313" key="18">
    <source>
        <dbReference type="EMBL" id="PNG89995.1"/>
    </source>
</evidence>
<keyword evidence="5" id="KW-0547">Nucleotide-binding</keyword>
<evidence type="ECO:0000256" key="1">
    <source>
        <dbReference type="ARBA" id="ARBA00013081"/>
    </source>
</evidence>
<dbReference type="SUPFAM" id="SSF55781">
    <property type="entry name" value="GAF domain-like"/>
    <property type="match status" value="1"/>
</dbReference>
<keyword evidence="6" id="KW-0418">Kinase</keyword>
<organism evidence="18 19">
    <name type="scientific">Streptomyces malaysiensis</name>
    <dbReference type="NCBI Taxonomy" id="92644"/>
    <lineage>
        <taxon>Bacteria</taxon>
        <taxon>Bacillati</taxon>
        <taxon>Actinomycetota</taxon>
        <taxon>Actinomycetes</taxon>
        <taxon>Kitasatosporales</taxon>
        <taxon>Streptomycetaceae</taxon>
        <taxon>Streptomyces</taxon>
        <taxon>Streptomyces violaceusniger group</taxon>
    </lineage>
</organism>
<keyword evidence="3" id="KW-0808">Transferase</keyword>